<evidence type="ECO:0000256" key="17">
    <source>
        <dbReference type="SAM" id="SignalP"/>
    </source>
</evidence>
<accession>A0A1S7RE53</accession>
<dbReference type="Gene3D" id="2.40.170.20">
    <property type="entry name" value="TonB-dependent receptor, beta-barrel domain"/>
    <property type="match status" value="1"/>
</dbReference>
<keyword evidence="4 14" id="KW-1134">Transmembrane beta strand</keyword>
<dbReference type="RefSeq" id="WP_080820351.1">
    <property type="nucleotide sequence ID" value="NZ_LT009749.1"/>
</dbReference>
<dbReference type="Gene3D" id="3.55.50.30">
    <property type="match status" value="1"/>
</dbReference>
<dbReference type="Gene3D" id="2.170.130.10">
    <property type="entry name" value="TonB-dependent receptor, plug domain"/>
    <property type="match status" value="1"/>
</dbReference>
<feature type="signal peptide" evidence="17">
    <location>
        <begin position="1"/>
        <end position="34"/>
    </location>
</feature>
<comment type="similarity">
    <text evidence="2 14 16">Belongs to the TonB-dependent receptor family.</text>
</comment>
<organism evidence="19 20">
    <name type="scientific">Agrobacterium deltaense Zutra 3/1</name>
    <dbReference type="NCBI Taxonomy" id="1183427"/>
    <lineage>
        <taxon>Bacteria</taxon>
        <taxon>Pseudomonadati</taxon>
        <taxon>Pseudomonadota</taxon>
        <taxon>Alphaproteobacteria</taxon>
        <taxon>Hyphomicrobiales</taxon>
        <taxon>Rhizobiaceae</taxon>
        <taxon>Rhizobium/Agrobacterium group</taxon>
        <taxon>Agrobacterium</taxon>
    </lineage>
</organism>
<dbReference type="PANTHER" id="PTHR32552">
    <property type="entry name" value="FERRICHROME IRON RECEPTOR-RELATED"/>
    <property type="match status" value="1"/>
</dbReference>
<dbReference type="InterPro" id="IPR036942">
    <property type="entry name" value="Beta-barrel_TonB_sf"/>
</dbReference>
<dbReference type="Proteomes" id="UP000191987">
    <property type="component" value="Unassembled WGS sequence"/>
</dbReference>
<dbReference type="InterPro" id="IPR037066">
    <property type="entry name" value="Plug_dom_sf"/>
</dbReference>
<dbReference type="InterPro" id="IPR010105">
    <property type="entry name" value="TonB_sidphr_rcpt"/>
</dbReference>
<keyword evidence="9" id="KW-0406">Ion transport</keyword>
<evidence type="ECO:0000256" key="7">
    <source>
        <dbReference type="ARBA" id="ARBA00022729"/>
    </source>
</evidence>
<feature type="chain" id="PRO_5010575272" evidence="17">
    <location>
        <begin position="35"/>
        <end position="806"/>
    </location>
</feature>
<dbReference type="GO" id="GO:0038023">
    <property type="term" value="F:signaling receptor activity"/>
    <property type="evidence" value="ECO:0007669"/>
    <property type="project" value="InterPro"/>
</dbReference>
<evidence type="ECO:0000256" key="11">
    <source>
        <dbReference type="ARBA" id="ARBA00023136"/>
    </source>
</evidence>
<dbReference type="NCBIfam" id="TIGR01783">
    <property type="entry name" value="TonB-siderophor"/>
    <property type="match status" value="1"/>
</dbReference>
<dbReference type="EMBL" id="FBWG01000033">
    <property type="protein sequence ID" value="CUX51175.1"/>
    <property type="molecule type" value="Genomic_DNA"/>
</dbReference>
<evidence type="ECO:0000256" key="14">
    <source>
        <dbReference type="PROSITE-ProRule" id="PRU01360"/>
    </source>
</evidence>
<protein>
    <submittedName>
        <fullName evidence="19">Putative iron(3+)-hydroxamate complex transport system, TonB-dependent outer membrane receptor</fullName>
    </submittedName>
</protein>
<keyword evidence="5" id="KW-0410">Iron transport</keyword>
<dbReference type="PROSITE" id="PS52016">
    <property type="entry name" value="TONB_DEPENDENT_REC_3"/>
    <property type="match status" value="1"/>
</dbReference>
<evidence type="ECO:0000256" key="12">
    <source>
        <dbReference type="ARBA" id="ARBA00023170"/>
    </source>
</evidence>
<dbReference type="GO" id="GO:0015344">
    <property type="term" value="F:siderophore uptake transmembrane transporter activity"/>
    <property type="evidence" value="ECO:0007669"/>
    <property type="project" value="TreeGrafter"/>
</dbReference>
<dbReference type="Pfam" id="PF00593">
    <property type="entry name" value="TonB_dep_Rec_b-barrel"/>
    <property type="match status" value="1"/>
</dbReference>
<keyword evidence="8" id="KW-0408">Iron</keyword>
<comment type="subcellular location">
    <subcellularLocation>
        <location evidence="1 14">Cell outer membrane</location>
        <topology evidence="1 14">Multi-pass membrane protein</topology>
    </subcellularLocation>
</comment>
<evidence type="ECO:0000256" key="8">
    <source>
        <dbReference type="ARBA" id="ARBA00023004"/>
    </source>
</evidence>
<dbReference type="CDD" id="cd01347">
    <property type="entry name" value="ligand_gated_channel"/>
    <property type="match status" value="1"/>
</dbReference>
<dbReference type="PROSITE" id="PS01156">
    <property type="entry name" value="TONB_DEPENDENT_REC_2"/>
    <property type="match status" value="1"/>
</dbReference>
<evidence type="ECO:0000313" key="20">
    <source>
        <dbReference type="Proteomes" id="UP000191987"/>
    </source>
</evidence>
<keyword evidence="12 19" id="KW-0675">Receptor</keyword>
<gene>
    <name evidence="19" type="primary">fhuA</name>
    <name evidence="19" type="ORF">AGR7C_Lc150012</name>
</gene>
<dbReference type="InterPro" id="IPR011662">
    <property type="entry name" value="Secretin/TonB_short_N"/>
</dbReference>
<dbReference type="Pfam" id="PF07715">
    <property type="entry name" value="Plug"/>
    <property type="match status" value="1"/>
</dbReference>
<keyword evidence="13 14" id="KW-0998">Cell outer membrane</keyword>
<evidence type="ECO:0000256" key="1">
    <source>
        <dbReference type="ARBA" id="ARBA00004571"/>
    </source>
</evidence>
<dbReference type="SUPFAM" id="SSF56935">
    <property type="entry name" value="Porins"/>
    <property type="match status" value="1"/>
</dbReference>
<evidence type="ECO:0000256" key="4">
    <source>
        <dbReference type="ARBA" id="ARBA00022452"/>
    </source>
</evidence>
<evidence type="ECO:0000256" key="3">
    <source>
        <dbReference type="ARBA" id="ARBA00022448"/>
    </source>
</evidence>
<feature type="domain" description="Secretin/TonB short N-terminal" evidence="18">
    <location>
        <begin position="68"/>
        <end position="119"/>
    </location>
</feature>
<name>A0A1S7RE53_9HYPH</name>
<evidence type="ECO:0000256" key="16">
    <source>
        <dbReference type="RuleBase" id="RU003357"/>
    </source>
</evidence>
<evidence type="ECO:0000256" key="15">
    <source>
        <dbReference type="PROSITE-ProRule" id="PRU10144"/>
    </source>
</evidence>
<dbReference type="AlphaFoldDB" id="A0A1S7RE53"/>
<evidence type="ECO:0000256" key="10">
    <source>
        <dbReference type="ARBA" id="ARBA00023077"/>
    </source>
</evidence>
<keyword evidence="6 14" id="KW-0812">Transmembrane</keyword>
<dbReference type="InterPro" id="IPR000531">
    <property type="entry name" value="Beta-barrel_TonB"/>
</dbReference>
<evidence type="ECO:0000256" key="13">
    <source>
        <dbReference type="ARBA" id="ARBA00023237"/>
    </source>
</evidence>
<evidence type="ECO:0000256" key="6">
    <source>
        <dbReference type="ARBA" id="ARBA00022692"/>
    </source>
</evidence>
<sequence length="806" mass="87779">MGNEFSSAHKGTNRGRKGRGALFFAFLATTTTLAAGIAAQPAFAQTVYSVPAGPLNKSLATFGKLSGTQISYDASIARGKLSQDVSRATTREQAIVELLRGTGLVYSFTDATSVIIAAPVSAASAAAAGNSTLLEPITVQGARGASVLQQDGLAQDGYRTETLSSLGLLGQTAIRDTPFSVTVAPRELIQNIQAQSPEDIYRVLPTIRSQTPQMSGWAPMANIRGFTTYDTAEDGFRRSYSHATVLEDKERTEVLSGLSGFLYGAASPAGMINYVYKRPTQERLNSVTVGNYGGAQAFVHGDFGGRIDPEGDMGYRLNIVRSAGDTAIDDQNVDRFLASGAFDWNITDRLKLELNASYSKYKMDAPNSYWFVRAGVTRPDAPDASKNWSQPWIHDEIEKKRYSAKLTYDVNDAITLRGGYMREYVDRPVQDHTMNSIRAPGQYYQLAMRSGETKNTFEAANAFADVSFDTGAVSHKLTVGYHMFQDRSWSTVDNPSTGYIGPFPMSSPLHLPEPAFPANTSPLYKAGYARNHNFVVGDQIEFSEQWSALVGANYSVIQTQSLNSAGVRTAPDYDEGRLSPSVSLLFKPIEQVTLYGSYIEGLEQGGVAPTTTVNSGQIMAPMVSKQKEIGIKGEVGDMLLTAALFDISKAYELTTDANLYSQDGRQRHRGVEFTATGKVTDDLTVLGGLTFLDAQVEGGTYDGKRPMNVANVLAKVYAEYEVPTVEGLFLTGGLYYTGKQWANSVNNDRLPSYVTADLGLRYTTENFGNPLTFRLNVSNITDENYWQNSYYLGAPRTVSFSVQAKF</sequence>
<dbReference type="InterPro" id="IPR039426">
    <property type="entry name" value="TonB-dep_rcpt-like"/>
</dbReference>
<dbReference type="GO" id="GO:0009279">
    <property type="term" value="C:cell outer membrane"/>
    <property type="evidence" value="ECO:0007669"/>
    <property type="project" value="UniProtKB-SubCell"/>
</dbReference>
<evidence type="ECO:0000256" key="9">
    <source>
        <dbReference type="ARBA" id="ARBA00023065"/>
    </source>
</evidence>
<keyword evidence="3 14" id="KW-0813">Transport</keyword>
<reference evidence="19 20" key="1">
    <citation type="submission" date="2016-01" db="EMBL/GenBank/DDBJ databases">
        <authorList>
            <person name="Oliw E.H."/>
        </authorList>
    </citation>
    <scope>NUCLEOTIDE SEQUENCE [LARGE SCALE GENOMIC DNA]</scope>
    <source>
        <strain evidence="19 20">Zutra 3-1</strain>
    </source>
</reference>
<dbReference type="GO" id="GO:0015891">
    <property type="term" value="P:siderophore transport"/>
    <property type="evidence" value="ECO:0007669"/>
    <property type="project" value="InterPro"/>
</dbReference>
<keyword evidence="10 16" id="KW-0798">TonB box</keyword>
<evidence type="ECO:0000259" key="18">
    <source>
        <dbReference type="SMART" id="SM00965"/>
    </source>
</evidence>
<dbReference type="InterPro" id="IPR012910">
    <property type="entry name" value="Plug_dom"/>
</dbReference>
<dbReference type="PANTHER" id="PTHR32552:SF82">
    <property type="entry name" value="FCUA PROTEIN"/>
    <property type="match status" value="1"/>
</dbReference>
<evidence type="ECO:0000256" key="2">
    <source>
        <dbReference type="ARBA" id="ARBA00009810"/>
    </source>
</evidence>
<proteinExistence type="inferred from homology"/>
<dbReference type="SMART" id="SM00965">
    <property type="entry name" value="STN"/>
    <property type="match status" value="1"/>
</dbReference>
<keyword evidence="11 14" id="KW-0472">Membrane</keyword>
<dbReference type="InterPro" id="IPR010917">
    <property type="entry name" value="TonB_rcpt_CS"/>
</dbReference>
<feature type="short sequence motif" description="TonB C-terminal box" evidence="15">
    <location>
        <begin position="789"/>
        <end position="806"/>
    </location>
</feature>
<evidence type="ECO:0000256" key="5">
    <source>
        <dbReference type="ARBA" id="ARBA00022496"/>
    </source>
</evidence>
<evidence type="ECO:0000313" key="19">
    <source>
        <dbReference type="EMBL" id="CUX51175.1"/>
    </source>
</evidence>
<keyword evidence="7 17" id="KW-0732">Signal</keyword>